<dbReference type="Proteomes" id="UP000295497">
    <property type="component" value="Chromosome"/>
</dbReference>
<evidence type="ECO:0000256" key="1">
    <source>
        <dbReference type="SAM" id="Phobius"/>
    </source>
</evidence>
<organism evidence="2 3">
    <name type="scientific">Sorangium cellulosum</name>
    <name type="common">Polyangium cellulosum</name>
    <dbReference type="NCBI Taxonomy" id="56"/>
    <lineage>
        <taxon>Bacteria</taxon>
        <taxon>Pseudomonadati</taxon>
        <taxon>Myxococcota</taxon>
        <taxon>Polyangia</taxon>
        <taxon>Polyangiales</taxon>
        <taxon>Polyangiaceae</taxon>
        <taxon>Sorangium</taxon>
    </lineage>
</organism>
<gene>
    <name evidence="2" type="ORF">SOCE836_085110</name>
</gene>
<keyword evidence="1" id="KW-0472">Membrane</keyword>
<evidence type="ECO:0008006" key="4">
    <source>
        <dbReference type="Google" id="ProtNLM"/>
    </source>
</evidence>
<proteinExistence type="predicted"/>
<accession>A0A4P2R066</accession>
<evidence type="ECO:0000313" key="2">
    <source>
        <dbReference type="EMBL" id="AUX36304.1"/>
    </source>
</evidence>
<keyword evidence="1" id="KW-0812">Transmembrane</keyword>
<feature type="transmembrane region" description="Helical" evidence="1">
    <location>
        <begin position="20"/>
        <end position="40"/>
    </location>
</feature>
<keyword evidence="1" id="KW-1133">Transmembrane helix</keyword>
<evidence type="ECO:0000313" key="3">
    <source>
        <dbReference type="Proteomes" id="UP000295497"/>
    </source>
</evidence>
<name>A0A4P2R066_SORCE</name>
<dbReference type="AlphaFoldDB" id="A0A4P2R066"/>
<reference evidence="2 3" key="1">
    <citation type="submission" date="2015-09" db="EMBL/GenBank/DDBJ databases">
        <title>Sorangium comparison.</title>
        <authorList>
            <person name="Zaburannyi N."/>
            <person name="Bunk B."/>
            <person name="Overmann J."/>
            <person name="Mueller R."/>
        </authorList>
    </citation>
    <scope>NUCLEOTIDE SEQUENCE [LARGE SCALE GENOMIC DNA]</scope>
    <source>
        <strain evidence="2 3">So ce836</strain>
    </source>
</reference>
<sequence length="144" mass="17006">MQADHRCLNRVVRGTFARRLGATILLWALALAAAGCFWTVGGESELLYGHSVVRVETAPADIYAYPSVRYRGGYAYLVGETWYYEGPRGWVIFRSEPRVLAERRVVIRSRRERPHHYHPPRYYEERRAPAYREPVERRRRYYAD</sequence>
<protein>
    <recommendedName>
        <fullName evidence="4">Secreted protein</fullName>
    </recommendedName>
</protein>
<dbReference type="EMBL" id="CP012672">
    <property type="protein sequence ID" value="AUX36304.1"/>
    <property type="molecule type" value="Genomic_DNA"/>
</dbReference>